<proteinExistence type="inferred from homology"/>
<organism evidence="7 8">
    <name type="scientific">Theileria orientalis</name>
    <dbReference type="NCBI Taxonomy" id="68886"/>
    <lineage>
        <taxon>Eukaryota</taxon>
        <taxon>Sar</taxon>
        <taxon>Alveolata</taxon>
        <taxon>Apicomplexa</taxon>
        <taxon>Aconoidasida</taxon>
        <taxon>Piroplasmida</taxon>
        <taxon>Theileriidae</taxon>
        <taxon>Theileria</taxon>
    </lineage>
</organism>
<evidence type="ECO:0000256" key="3">
    <source>
        <dbReference type="ARBA" id="ARBA00022574"/>
    </source>
</evidence>
<dbReference type="GO" id="GO:0005737">
    <property type="term" value="C:cytoplasm"/>
    <property type="evidence" value="ECO:0007669"/>
    <property type="project" value="UniProtKB-SubCell"/>
</dbReference>
<dbReference type="AlphaFoldDB" id="A0A976QVP3"/>
<dbReference type="PANTHER" id="PTHR22842:SF3">
    <property type="entry name" value="WD REPEAT DOMAIN-CONTAINING PROTEIN 83"/>
    <property type="match status" value="1"/>
</dbReference>
<keyword evidence="3 6" id="KW-0853">WD repeat</keyword>
<dbReference type="Proteomes" id="UP000244803">
    <property type="component" value="Chromosome 4"/>
</dbReference>
<feature type="repeat" description="WD" evidence="6">
    <location>
        <begin position="304"/>
        <end position="323"/>
    </location>
</feature>
<sequence length="323" mass="36255">MTIKLTLQSSLNEHRGCINNIKFDSTGVYCMTAANDRTVRLWNPSKHLHIKKYFGPHNYEVNDVCLRDDNENFVTVGAEHSAFLWDTLEAKVIRKYNHGGKIGCCNYIWKNDLLVTGSEDRTVKIWDNRNRHPVQTLPDAKDTVSCVVEANSTISASSMDGHVRHYDLRMGLLKDDGFTHSVISIAVLTGVPDCYIVASLDDSIKLVENGSVLNTYRGHRYNNYKLHCALDPLERFVTSGCSSGDILFWPINDTSGGHGILFKSAHKGMVTCLSFPNFNLLSSNGLLKKDVEKNVRELILKQDNILVSGGRDGCLKIWNLTYD</sequence>
<evidence type="ECO:0000313" key="8">
    <source>
        <dbReference type="Proteomes" id="UP000244803"/>
    </source>
</evidence>
<dbReference type="SMART" id="SM00320">
    <property type="entry name" value="WD40"/>
    <property type="match status" value="6"/>
</dbReference>
<feature type="repeat" description="WD" evidence="6">
    <location>
        <begin position="95"/>
        <end position="136"/>
    </location>
</feature>
<dbReference type="InterPro" id="IPR019775">
    <property type="entry name" value="WD40_repeat_CS"/>
</dbReference>
<dbReference type="Pfam" id="PF00400">
    <property type="entry name" value="WD40"/>
    <property type="match status" value="3"/>
</dbReference>
<evidence type="ECO:0000256" key="1">
    <source>
        <dbReference type="ARBA" id="ARBA00004496"/>
    </source>
</evidence>
<evidence type="ECO:0000256" key="5">
    <source>
        <dbReference type="ARBA" id="ARBA00038145"/>
    </source>
</evidence>
<feature type="repeat" description="WD" evidence="6">
    <location>
        <begin position="11"/>
        <end position="43"/>
    </location>
</feature>
<reference evidence="7" key="1">
    <citation type="submission" date="2022-07" db="EMBL/GenBank/DDBJ databases">
        <title>Evaluation of T. orientalis genome assembly methods using nanopore sequencing and analysis of variation between genomes.</title>
        <authorList>
            <person name="Yam J."/>
            <person name="Micallef M.L."/>
            <person name="Liu M."/>
            <person name="Djordjevic S.P."/>
            <person name="Bogema D.R."/>
            <person name="Jenkins C."/>
        </authorList>
    </citation>
    <scope>NUCLEOTIDE SEQUENCE</scope>
    <source>
        <strain evidence="7">Fish Creek</strain>
    </source>
</reference>
<dbReference type="EMBL" id="CP056067">
    <property type="protein sequence ID" value="UKJ89490.1"/>
    <property type="molecule type" value="Genomic_DNA"/>
</dbReference>
<dbReference type="OrthoDB" id="71437at2759"/>
<evidence type="ECO:0000313" key="7">
    <source>
        <dbReference type="EMBL" id="UKJ89490.1"/>
    </source>
</evidence>
<dbReference type="InterPro" id="IPR001680">
    <property type="entry name" value="WD40_rpt"/>
</dbReference>
<dbReference type="InterPro" id="IPR015943">
    <property type="entry name" value="WD40/YVTN_repeat-like_dom_sf"/>
</dbReference>
<gene>
    <name evidence="7" type="ORF">MACJ_002741</name>
</gene>
<comment type="subcellular location">
    <subcellularLocation>
        <location evidence="1">Cytoplasm</location>
    </subcellularLocation>
</comment>
<protein>
    <submittedName>
        <fullName evidence="7">Uncharacterized protein</fullName>
    </submittedName>
</protein>
<dbReference type="PROSITE" id="PS00678">
    <property type="entry name" value="WD_REPEATS_1"/>
    <property type="match status" value="1"/>
</dbReference>
<dbReference type="GO" id="GO:0071013">
    <property type="term" value="C:catalytic step 2 spliceosome"/>
    <property type="evidence" value="ECO:0007669"/>
    <property type="project" value="TreeGrafter"/>
</dbReference>
<evidence type="ECO:0000256" key="2">
    <source>
        <dbReference type="ARBA" id="ARBA00022490"/>
    </source>
</evidence>
<evidence type="ECO:0000256" key="4">
    <source>
        <dbReference type="ARBA" id="ARBA00022737"/>
    </source>
</evidence>
<dbReference type="PANTHER" id="PTHR22842">
    <property type="entry name" value="WD40 REPEAT PROTEIN"/>
    <property type="match status" value="1"/>
</dbReference>
<dbReference type="Gene3D" id="2.130.10.10">
    <property type="entry name" value="YVTN repeat-like/Quinoprotein amine dehydrogenase"/>
    <property type="match status" value="2"/>
</dbReference>
<comment type="similarity">
    <text evidence="5">Belongs to the WD repeat MORG1 family.</text>
</comment>
<evidence type="ECO:0000256" key="6">
    <source>
        <dbReference type="PROSITE-ProRule" id="PRU00221"/>
    </source>
</evidence>
<dbReference type="PRINTS" id="PR00320">
    <property type="entry name" value="GPROTEINBRPT"/>
</dbReference>
<dbReference type="SUPFAM" id="SSF50978">
    <property type="entry name" value="WD40 repeat-like"/>
    <property type="match status" value="1"/>
</dbReference>
<keyword evidence="2" id="KW-0963">Cytoplasm</keyword>
<name>A0A976QVP3_THEOR</name>
<dbReference type="InterPro" id="IPR051980">
    <property type="entry name" value="WD_repeat_MORG1"/>
</dbReference>
<keyword evidence="4" id="KW-0677">Repeat</keyword>
<dbReference type="InterPro" id="IPR020472">
    <property type="entry name" value="WD40_PAC1"/>
</dbReference>
<accession>A0A976QVP3</accession>
<dbReference type="InterPro" id="IPR036322">
    <property type="entry name" value="WD40_repeat_dom_sf"/>
</dbReference>
<dbReference type="GO" id="GO:0000398">
    <property type="term" value="P:mRNA splicing, via spliceosome"/>
    <property type="evidence" value="ECO:0007669"/>
    <property type="project" value="TreeGrafter"/>
</dbReference>
<dbReference type="PROSITE" id="PS50294">
    <property type="entry name" value="WD_REPEATS_REGION"/>
    <property type="match status" value="3"/>
</dbReference>
<dbReference type="PROSITE" id="PS50082">
    <property type="entry name" value="WD_REPEATS_2"/>
    <property type="match status" value="3"/>
</dbReference>